<protein>
    <submittedName>
        <fullName evidence="2">Nif11-like leader peptide family RiPP</fullName>
    </submittedName>
</protein>
<proteinExistence type="predicted"/>
<gene>
    <name evidence="2" type="ORF">ISU02_05695</name>
</gene>
<sequence>MEAIKKFNEAVLGNPEMLEEIKALGNDVEKIVAYANAKGYKFTVADLEKQNEGNSELSEEQLDEVVGGLSCVITGVVAAAFVL</sequence>
<dbReference type="RefSeq" id="WP_194700841.1">
    <property type="nucleotide sequence ID" value="NZ_JADKNH010000003.1"/>
</dbReference>
<comment type="caution">
    <text evidence="2">The sequence shown here is derived from an EMBL/GenBank/DDBJ whole genome shotgun (WGS) entry which is preliminary data.</text>
</comment>
<evidence type="ECO:0000313" key="3">
    <source>
        <dbReference type="Proteomes" id="UP000614200"/>
    </source>
</evidence>
<feature type="domain" description="Nif11" evidence="1">
    <location>
        <begin position="2"/>
        <end position="47"/>
    </location>
</feature>
<name>A0ABR9ZQ57_9FIRM</name>
<dbReference type="Pfam" id="PF07862">
    <property type="entry name" value="Nif11"/>
    <property type="match status" value="1"/>
</dbReference>
<dbReference type="NCBIfam" id="TIGR03798">
    <property type="entry name" value="leader_Nif11"/>
    <property type="match status" value="1"/>
</dbReference>
<evidence type="ECO:0000259" key="1">
    <source>
        <dbReference type="Pfam" id="PF07862"/>
    </source>
</evidence>
<evidence type="ECO:0000313" key="2">
    <source>
        <dbReference type="EMBL" id="MBF4692600.1"/>
    </source>
</evidence>
<keyword evidence="3" id="KW-1185">Reference proteome</keyword>
<accession>A0ABR9ZQ57</accession>
<dbReference type="Proteomes" id="UP000614200">
    <property type="component" value="Unassembled WGS sequence"/>
</dbReference>
<dbReference type="EMBL" id="JADKNH010000003">
    <property type="protein sequence ID" value="MBF4692600.1"/>
    <property type="molecule type" value="Genomic_DNA"/>
</dbReference>
<organism evidence="2 3">
    <name type="scientific">Fusibacter ferrireducens</name>
    <dbReference type="NCBI Taxonomy" id="2785058"/>
    <lineage>
        <taxon>Bacteria</taxon>
        <taxon>Bacillati</taxon>
        <taxon>Bacillota</taxon>
        <taxon>Clostridia</taxon>
        <taxon>Eubacteriales</taxon>
        <taxon>Eubacteriales Family XII. Incertae Sedis</taxon>
        <taxon>Fusibacter</taxon>
    </lineage>
</organism>
<dbReference type="InterPro" id="IPR022516">
    <property type="entry name" value="CHP03798_Ocin"/>
</dbReference>
<reference evidence="2 3" key="1">
    <citation type="submission" date="2020-11" db="EMBL/GenBank/DDBJ databases">
        <title>Fusibacter basophilias sp. nov.</title>
        <authorList>
            <person name="Qiu D."/>
        </authorList>
    </citation>
    <scope>NUCLEOTIDE SEQUENCE [LARGE SCALE GENOMIC DNA]</scope>
    <source>
        <strain evidence="2 3">Q10-2</strain>
    </source>
</reference>
<dbReference type="InterPro" id="IPR012903">
    <property type="entry name" value="Nif11"/>
</dbReference>